<comment type="caution">
    <text evidence="3">The sequence shown here is derived from an EMBL/GenBank/DDBJ whole genome shotgun (WGS) entry which is preliminary data.</text>
</comment>
<dbReference type="Proteomes" id="UP001314263">
    <property type="component" value="Unassembled WGS sequence"/>
</dbReference>
<feature type="region of interest" description="Disordered" evidence="2">
    <location>
        <begin position="108"/>
        <end position="133"/>
    </location>
</feature>
<accession>A0AAV1I4V1</accession>
<gene>
    <name evidence="3" type="ORF">CVIRNUC_005287</name>
</gene>
<dbReference type="EMBL" id="CAUYUE010000006">
    <property type="protein sequence ID" value="CAK0781109.1"/>
    <property type="molecule type" value="Genomic_DNA"/>
</dbReference>
<reference evidence="3 4" key="1">
    <citation type="submission" date="2023-10" db="EMBL/GenBank/DDBJ databases">
        <authorList>
            <person name="Maclean D."/>
            <person name="Macfadyen A."/>
        </authorList>
    </citation>
    <scope>NUCLEOTIDE SEQUENCE [LARGE SCALE GENOMIC DNA]</scope>
</reference>
<protein>
    <submittedName>
        <fullName evidence="3">Uncharacterized protein</fullName>
    </submittedName>
</protein>
<evidence type="ECO:0000256" key="1">
    <source>
        <dbReference type="SAM" id="Coils"/>
    </source>
</evidence>
<name>A0AAV1I4V1_9CHLO</name>
<evidence type="ECO:0000256" key="2">
    <source>
        <dbReference type="SAM" id="MobiDB-lite"/>
    </source>
</evidence>
<dbReference type="AlphaFoldDB" id="A0AAV1I4V1"/>
<evidence type="ECO:0000313" key="4">
    <source>
        <dbReference type="Proteomes" id="UP001314263"/>
    </source>
</evidence>
<organism evidence="3 4">
    <name type="scientific">Coccomyxa viridis</name>
    <dbReference type="NCBI Taxonomy" id="1274662"/>
    <lineage>
        <taxon>Eukaryota</taxon>
        <taxon>Viridiplantae</taxon>
        <taxon>Chlorophyta</taxon>
        <taxon>core chlorophytes</taxon>
        <taxon>Trebouxiophyceae</taxon>
        <taxon>Trebouxiophyceae incertae sedis</taxon>
        <taxon>Coccomyxaceae</taxon>
        <taxon>Coccomyxa</taxon>
    </lineage>
</organism>
<proteinExistence type="predicted"/>
<sequence length="133" mass="14507">MAGALTEDAGNLSDSLYDILANWRHQSGRTLTYQKAAREAEGAAEREAQLRVGHEAAEAALQQEAAELREQIAAWAEARAKRLADADELLKLRSAVRKLEGQLSAQAGPFALSLPSQPTPQVFRHLSREEDSS</sequence>
<evidence type="ECO:0000313" key="3">
    <source>
        <dbReference type="EMBL" id="CAK0781109.1"/>
    </source>
</evidence>
<feature type="coiled-coil region" evidence="1">
    <location>
        <begin position="51"/>
        <end position="78"/>
    </location>
</feature>
<keyword evidence="4" id="KW-1185">Reference proteome</keyword>
<keyword evidence="1" id="KW-0175">Coiled coil</keyword>